<feature type="transmembrane region" description="Helical" evidence="6">
    <location>
        <begin position="33"/>
        <end position="50"/>
    </location>
</feature>
<dbReference type="Proteomes" id="UP000029499">
    <property type="component" value="Chromosome"/>
</dbReference>
<feature type="transmembrane region" description="Helical" evidence="6">
    <location>
        <begin position="145"/>
        <end position="163"/>
    </location>
</feature>
<evidence type="ECO:0000256" key="5">
    <source>
        <dbReference type="SAM" id="MobiDB-lite"/>
    </source>
</evidence>
<evidence type="ECO:0000256" key="3">
    <source>
        <dbReference type="ARBA" id="ARBA00023225"/>
    </source>
</evidence>
<reference evidence="7 8" key="1">
    <citation type="journal article" date="2015" name="J. Biotechnol.">
        <title>Complete genome sequence of Pseudomonas rhizosphaerae IH5T (=DSM 16299T), a phosphate-solubilizing rhizobacterium for bacterial biofertilizer.</title>
        <authorList>
            <person name="Kwak Y."/>
            <person name="Jung B.K."/>
            <person name="Shin J.H."/>
        </authorList>
    </citation>
    <scope>NUCLEOTIDE SEQUENCE [LARGE SCALE GENOMIC DNA]</scope>
    <source>
        <strain evidence="7">DSM 16299</strain>
    </source>
</reference>
<keyword evidence="6" id="KW-1133">Transmembrane helix</keyword>
<evidence type="ECO:0000256" key="6">
    <source>
        <dbReference type="SAM" id="Phobius"/>
    </source>
</evidence>
<feature type="compositionally biased region" description="Basic and acidic residues" evidence="5">
    <location>
        <begin position="1"/>
        <end position="10"/>
    </location>
</feature>
<evidence type="ECO:0000256" key="4">
    <source>
        <dbReference type="ARBA" id="ARBA00025078"/>
    </source>
</evidence>
<dbReference type="eggNOG" id="COG4792">
    <property type="taxonomic scope" value="Bacteria"/>
</dbReference>
<dbReference type="InterPro" id="IPR006135">
    <property type="entry name" value="T3SS_substrate_exporter"/>
</dbReference>
<dbReference type="RefSeq" id="WP_043188487.1">
    <property type="nucleotide sequence ID" value="NZ_CP009533.1"/>
</dbReference>
<feature type="transmembrane region" description="Helical" evidence="6">
    <location>
        <begin position="192"/>
        <end position="215"/>
    </location>
</feature>
<evidence type="ECO:0000256" key="1">
    <source>
        <dbReference type="ARBA" id="ARBA00010690"/>
    </source>
</evidence>
<evidence type="ECO:0000313" key="7">
    <source>
        <dbReference type="EMBL" id="AIS17322.1"/>
    </source>
</evidence>
<dbReference type="GO" id="GO:0009306">
    <property type="term" value="P:protein secretion"/>
    <property type="evidence" value="ECO:0007669"/>
    <property type="project" value="InterPro"/>
</dbReference>
<dbReference type="STRING" id="216142.LT40_07860"/>
<dbReference type="EMBL" id="CP009533">
    <property type="protein sequence ID" value="AIS17322.1"/>
    <property type="molecule type" value="Genomic_DNA"/>
</dbReference>
<evidence type="ECO:0000256" key="2">
    <source>
        <dbReference type="ARBA" id="ARBA00021622"/>
    </source>
</evidence>
<keyword evidence="3" id="KW-0653">Protein transport</keyword>
<accession>A0A089YSF8</accession>
<dbReference type="AlphaFoldDB" id="A0A089YSF8"/>
<gene>
    <name evidence="7" type="ORF">LT40_07860</name>
</gene>
<dbReference type="Gene3D" id="3.40.1690.10">
    <property type="entry name" value="secretion proteins EscU"/>
    <property type="match status" value="1"/>
</dbReference>
<dbReference type="KEGG" id="prh:LT40_07860"/>
<feature type="region of interest" description="Disordered" evidence="5">
    <location>
        <begin position="1"/>
        <end position="27"/>
    </location>
</feature>
<keyword evidence="3" id="KW-1006">Bacterial flagellum protein export</keyword>
<proteinExistence type="inferred from homology"/>
<name>A0A089YSF8_9PSED</name>
<dbReference type="InterPro" id="IPR029025">
    <property type="entry name" value="T3SS_substrate_exporter_C"/>
</dbReference>
<evidence type="ECO:0000313" key="8">
    <source>
        <dbReference type="Proteomes" id="UP000029499"/>
    </source>
</evidence>
<keyword evidence="6" id="KW-0812">Transmembrane</keyword>
<dbReference type="SUPFAM" id="SSF160544">
    <property type="entry name" value="EscU C-terminal domain-like"/>
    <property type="match status" value="1"/>
</dbReference>
<dbReference type="PRINTS" id="PR00950">
    <property type="entry name" value="TYPE3IMSPROT"/>
</dbReference>
<dbReference type="Pfam" id="PF01312">
    <property type="entry name" value="Bac_export_2"/>
    <property type="match status" value="1"/>
</dbReference>
<keyword evidence="6" id="KW-0472">Membrane</keyword>
<organism evidence="7 8">
    <name type="scientific">Pseudomonas rhizosphaerae</name>
    <dbReference type="NCBI Taxonomy" id="216142"/>
    <lineage>
        <taxon>Bacteria</taxon>
        <taxon>Pseudomonadati</taxon>
        <taxon>Pseudomonadota</taxon>
        <taxon>Gammaproteobacteria</taxon>
        <taxon>Pseudomonadales</taxon>
        <taxon>Pseudomonadaceae</taxon>
        <taxon>Pseudomonas</taxon>
    </lineage>
</organism>
<dbReference type="PANTHER" id="PTHR30531">
    <property type="entry name" value="FLAGELLAR BIOSYNTHETIC PROTEIN FLHB"/>
    <property type="match status" value="1"/>
</dbReference>
<protein>
    <recommendedName>
        <fullName evidence="2">Flagellar biosynthetic protein FlhB</fullName>
    </recommendedName>
</protein>
<dbReference type="HOGENOM" id="CLU_041013_1_3_6"/>
<keyword evidence="8" id="KW-1185">Reference proteome</keyword>
<sequence length="348" mass="38205">MSDQPSEEKSLPASQKKLRDARRKGQLPKSQDMVTAMVILTCSLYLISVVDELQQRCMAFVDLVAQVWSQPFASLWPRVQSTAVDLLLSVTLPLLAVTVVTVVLSNLVTMGGPVFSADPIKPEFERISPVAGFKRIFSVRSLIELLKGLFKLGALATAFVLVYRTGMQSLMQSSGCGAECVRASFLQVFRPLLVTLIIAFLLVGALDVLMQRWLFGREMRMTKSDRKRETKDTDGDPLIRQARQRQRKQMHALATKRGLHNATLVIGEAGQWAVGLRYVRGETPVPVIVSRASEDESAAMLEQARVLGIAHAVNGPLARRIAVRAAGDAVPDATFQEVADILVGARLI</sequence>
<dbReference type="OrthoDB" id="9807950at2"/>
<keyword evidence="3" id="KW-0813">Transport</keyword>
<comment type="similarity">
    <text evidence="1">Belongs to the type III secretion exporter family.</text>
</comment>
<comment type="function">
    <text evidence="4">Required for formation of the rod structure in the basal body of the flagellar apparatus. Together with FliI and FliH, may constitute the export apparatus of flagellin.</text>
</comment>
<feature type="transmembrane region" description="Helical" evidence="6">
    <location>
        <begin position="86"/>
        <end position="108"/>
    </location>
</feature>
<dbReference type="PANTHER" id="PTHR30531:SF12">
    <property type="entry name" value="FLAGELLAR BIOSYNTHETIC PROTEIN FLHB"/>
    <property type="match status" value="1"/>
</dbReference>
<dbReference type="GO" id="GO:0005886">
    <property type="term" value="C:plasma membrane"/>
    <property type="evidence" value="ECO:0007669"/>
    <property type="project" value="TreeGrafter"/>
</dbReference>